<dbReference type="PANTHER" id="PTHR44472:SF1">
    <property type="entry name" value="DDB1 AND CUL4 ASSOCIATED FACTOR 4"/>
    <property type="match status" value="1"/>
</dbReference>
<dbReference type="PANTHER" id="PTHR44472">
    <property type="entry name" value="DDB1- AND CUL4-ASSOCIATED FACTOR 4-RELATED"/>
    <property type="match status" value="1"/>
</dbReference>
<feature type="compositionally biased region" description="Low complexity" evidence="3">
    <location>
        <begin position="22"/>
        <end position="36"/>
    </location>
</feature>
<organism evidence="4 5">
    <name type="scientific">Mycena pura</name>
    <dbReference type="NCBI Taxonomy" id="153505"/>
    <lineage>
        <taxon>Eukaryota</taxon>
        <taxon>Fungi</taxon>
        <taxon>Dikarya</taxon>
        <taxon>Basidiomycota</taxon>
        <taxon>Agaricomycotina</taxon>
        <taxon>Agaricomycetes</taxon>
        <taxon>Agaricomycetidae</taxon>
        <taxon>Agaricales</taxon>
        <taxon>Marasmiineae</taxon>
        <taxon>Mycenaceae</taxon>
        <taxon>Mycena</taxon>
    </lineage>
</organism>
<reference evidence="4" key="1">
    <citation type="submission" date="2023-03" db="EMBL/GenBank/DDBJ databases">
        <title>Massive genome expansion in bonnet fungi (Mycena s.s.) driven by repeated elements and novel gene families across ecological guilds.</title>
        <authorList>
            <consortium name="Lawrence Berkeley National Laboratory"/>
            <person name="Harder C.B."/>
            <person name="Miyauchi S."/>
            <person name="Viragh M."/>
            <person name="Kuo A."/>
            <person name="Thoen E."/>
            <person name="Andreopoulos B."/>
            <person name="Lu D."/>
            <person name="Skrede I."/>
            <person name="Drula E."/>
            <person name="Henrissat B."/>
            <person name="Morin E."/>
            <person name="Kohler A."/>
            <person name="Barry K."/>
            <person name="LaButti K."/>
            <person name="Morin E."/>
            <person name="Salamov A."/>
            <person name="Lipzen A."/>
            <person name="Mereny Z."/>
            <person name="Hegedus B."/>
            <person name="Baldrian P."/>
            <person name="Stursova M."/>
            <person name="Weitz H."/>
            <person name="Taylor A."/>
            <person name="Grigoriev I.V."/>
            <person name="Nagy L.G."/>
            <person name="Martin F."/>
            <person name="Kauserud H."/>
        </authorList>
    </citation>
    <scope>NUCLEOTIDE SEQUENCE</scope>
    <source>
        <strain evidence="4">9144</strain>
    </source>
</reference>
<evidence type="ECO:0000313" key="5">
    <source>
        <dbReference type="Proteomes" id="UP001219525"/>
    </source>
</evidence>
<gene>
    <name evidence="4" type="ORF">GGX14DRAFT_676825</name>
</gene>
<dbReference type="Gene3D" id="2.130.10.10">
    <property type="entry name" value="YVTN repeat-like/Quinoprotein amine dehydrogenase"/>
    <property type="match status" value="1"/>
</dbReference>
<sequence>MPPKDLPGLYWDPARNRYFPLSARPPSSAPCRSSPAQDRVPLWSPTLATATTAAARARHHPARAHRSDAPRQSRGNPVAARERRRTTPTRQFLGDARGWLYSRALAHEYCDSAGDWDADVEAEWTSWTPELCLGPDSETSAICTTQTPTSTRCVAVCFGHTTRICVQNADTPDRTSLLSLSAVRDVRAASLSGAMLVLGAARSAVVLSDLDASGPVRTLPTASDVFATAQHETLVYAGTRGGAVLRFDVRTPTNKPSAHVVAESSTAWDSATTGQRSSVTFLHSMRDGRAHLVGFMDGRLGMLDLRFARRGAPPAVAYAGHVNATSPRLGTALDPTERLLFAAGEDRRLRAWAVDSGVPLHPDAAPLPDTEAHAKAYKPFHTRFPAPLAALQVDDDAMLWAAGGGTFWRWRLGL</sequence>
<name>A0AAD6UWZ1_9AGAR</name>
<dbReference type="EMBL" id="JARJCW010000090">
    <property type="protein sequence ID" value="KAJ7195503.1"/>
    <property type="molecule type" value="Genomic_DNA"/>
</dbReference>
<evidence type="ECO:0008006" key="6">
    <source>
        <dbReference type="Google" id="ProtNLM"/>
    </source>
</evidence>
<keyword evidence="2" id="KW-0677">Repeat</keyword>
<keyword evidence="1" id="KW-0853">WD repeat</keyword>
<dbReference type="AlphaFoldDB" id="A0AAD6UWZ1"/>
<evidence type="ECO:0000256" key="3">
    <source>
        <dbReference type="SAM" id="MobiDB-lite"/>
    </source>
</evidence>
<protein>
    <recommendedName>
        <fullName evidence="6">WD40 repeat-like protein</fullName>
    </recommendedName>
</protein>
<dbReference type="InterPro" id="IPR052254">
    <property type="entry name" value="CUL4-DDB1_E3_ligase_receptor"/>
</dbReference>
<dbReference type="InterPro" id="IPR011047">
    <property type="entry name" value="Quinoprotein_ADH-like_sf"/>
</dbReference>
<accession>A0AAD6UWZ1</accession>
<evidence type="ECO:0000313" key="4">
    <source>
        <dbReference type="EMBL" id="KAJ7195503.1"/>
    </source>
</evidence>
<dbReference type="SUPFAM" id="SSF50998">
    <property type="entry name" value="Quinoprotein alcohol dehydrogenase-like"/>
    <property type="match status" value="1"/>
</dbReference>
<keyword evidence="5" id="KW-1185">Reference proteome</keyword>
<feature type="region of interest" description="Disordered" evidence="3">
    <location>
        <begin position="22"/>
        <end position="89"/>
    </location>
</feature>
<evidence type="ECO:0000256" key="1">
    <source>
        <dbReference type="ARBA" id="ARBA00022574"/>
    </source>
</evidence>
<proteinExistence type="predicted"/>
<dbReference type="InterPro" id="IPR015943">
    <property type="entry name" value="WD40/YVTN_repeat-like_dom_sf"/>
</dbReference>
<comment type="caution">
    <text evidence="4">The sequence shown here is derived from an EMBL/GenBank/DDBJ whole genome shotgun (WGS) entry which is preliminary data.</text>
</comment>
<evidence type="ECO:0000256" key="2">
    <source>
        <dbReference type="ARBA" id="ARBA00022737"/>
    </source>
</evidence>
<dbReference type="Proteomes" id="UP001219525">
    <property type="component" value="Unassembled WGS sequence"/>
</dbReference>